<accession>A0A317XJV7</accession>
<organism evidence="1 2">
    <name type="scientific">Testicularia cyperi</name>
    <dbReference type="NCBI Taxonomy" id="1882483"/>
    <lineage>
        <taxon>Eukaryota</taxon>
        <taxon>Fungi</taxon>
        <taxon>Dikarya</taxon>
        <taxon>Basidiomycota</taxon>
        <taxon>Ustilaginomycotina</taxon>
        <taxon>Ustilaginomycetes</taxon>
        <taxon>Ustilaginales</taxon>
        <taxon>Anthracoideaceae</taxon>
        <taxon>Testicularia</taxon>
    </lineage>
</organism>
<evidence type="ECO:0000313" key="1">
    <source>
        <dbReference type="EMBL" id="PWY98371.1"/>
    </source>
</evidence>
<dbReference type="InParanoid" id="A0A317XJV7"/>
<gene>
    <name evidence="1" type="ORF">BCV70DRAFT_38153</name>
</gene>
<protein>
    <submittedName>
        <fullName evidence="1">Uncharacterized protein</fullName>
    </submittedName>
</protein>
<dbReference type="EMBL" id="KZ819199">
    <property type="protein sequence ID" value="PWY98371.1"/>
    <property type="molecule type" value="Genomic_DNA"/>
</dbReference>
<evidence type="ECO:0000313" key="2">
    <source>
        <dbReference type="Proteomes" id="UP000246740"/>
    </source>
</evidence>
<dbReference type="Proteomes" id="UP000246740">
    <property type="component" value="Unassembled WGS sequence"/>
</dbReference>
<name>A0A317XJV7_9BASI</name>
<keyword evidence="2" id="KW-1185">Reference proteome</keyword>
<sequence length="106" mass="11472">MAAKLSWLQCSASGRGSEAVRAGLMSRANGRVQLQYWYCTVQEKSDCGRDTFFIFLSFSVWESSAGGGSCLHKGAALTAVAVYSAVQSSPVHSRPVLYSTSPEELW</sequence>
<proteinExistence type="predicted"/>
<dbReference type="AlphaFoldDB" id="A0A317XJV7"/>
<reference evidence="1 2" key="1">
    <citation type="journal article" date="2018" name="Mol. Biol. Evol.">
        <title>Broad Genomic Sampling Reveals a Smut Pathogenic Ancestry of the Fungal Clade Ustilaginomycotina.</title>
        <authorList>
            <person name="Kijpornyongpan T."/>
            <person name="Mondo S.J."/>
            <person name="Barry K."/>
            <person name="Sandor L."/>
            <person name="Lee J."/>
            <person name="Lipzen A."/>
            <person name="Pangilinan J."/>
            <person name="LaButti K."/>
            <person name="Hainaut M."/>
            <person name="Henrissat B."/>
            <person name="Grigoriev I.V."/>
            <person name="Spatafora J.W."/>
            <person name="Aime M.C."/>
        </authorList>
    </citation>
    <scope>NUCLEOTIDE SEQUENCE [LARGE SCALE GENOMIC DNA]</scope>
    <source>
        <strain evidence="1 2">MCA 3645</strain>
    </source>
</reference>